<dbReference type="Proteomes" id="UP000199403">
    <property type="component" value="Unassembled WGS sequence"/>
</dbReference>
<dbReference type="AlphaFoldDB" id="A0A1H6WJ87"/>
<keyword evidence="2" id="KW-1185">Reference proteome</keyword>
<name>A0A1H6WJ87_9BACT</name>
<sequence length="143" mass="15887">MIGIKDFDALCADWVAAIPGLDGHHLVAQDNHAIHSLKDERGIQLVAVIPSANASGRDPSSLVDDHSTYLFVIDKGWTDQQKGEQLDQYEKTQEIILAIRDEILGSFEEGCGPFWRLQADSISIDPEFNIFGGWNGWSMLLSF</sequence>
<evidence type="ECO:0000313" key="1">
    <source>
        <dbReference type="EMBL" id="SEJ15776.1"/>
    </source>
</evidence>
<evidence type="ECO:0000313" key="2">
    <source>
        <dbReference type="Proteomes" id="UP000199403"/>
    </source>
</evidence>
<dbReference type="OrthoDB" id="840432at2"/>
<proteinExistence type="predicted"/>
<dbReference type="EMBL" id="FNZH01000002">
    <property type="protein sequence ID" value="SEJ15776.1"/>
    <property type="molecule type" value="Genomic_DNA"/>
</dbReference>
<dbReference type="STRING" id="1416801.SAMN05192553_102674"/>
<organism evidence="1 2">
    <name type="scientific">Cyclobacterium xiamenense</name>
    <dbReference type="NCBI Taxonomy" id="1297121"/>
    <lineage>
        <taxon>Bacteria</taxon>
        <taxon>Pseudomonadati</taxon>
        <taxon>Bacteroidota</taxon>
        <taxon>Cytophagia</taxon>
        <taxon>Cytophagales</taxon>
        <taxon>Cyclobacteriaceae</taxon>
        <taxon>Cyclobacterium</taxon>
    </lineage>
</organism>
<protein>
    <submittedName>
        <fullName evidence="1">Uncharacterized protein</fullName>
    </submittedName>
</protein>
<reference evidence="2" key="1">
    <citation type="submission" date="2016-10" db="EMBL/GenBank/DDBJ databases">
        <authorList>
            <person name="Varghese N."/>
            <person name="Submissions S."/>
        </authorList>
    </citation>
    <scope>NUCLEOTIDE SEQUENCE [LARGE SCALE GENOMIC DNA]</scope>
    <source>
        <strain evidence="2">IBRC-M 10761</strain>
    </source>
</reference>
<dbReference type="RefSeq" id="WP_092171907.1">
    <property type="nucleotide sequence ID" value="NZ_FNZH01000002.1"/>
</dbReference>
<accession>A0A1H6WJ87</accession>
<gene>
    <name evidence="1" type="ORF">SAMN05192553_102674</name>
</gene>